<name>A0A7S3LMA7_9STRA</name>
<evidence type="ECO:0000313" key="4">
    <source>
        <dbReference type="EMBL" id="CAE0434683.1"/>
    </source>
</evidence>
<feature type="region of interest" description="Disordered" evidence="2">
    <location>
        <begin position="1"/>
        <end position="190"/>
    </location>
</feature>
<sequence>MSGTVAGQSASETEEARIPASTRIRKRGESLEKVQNDRVKSKSAAEGVKTKKQLSTPLINQKHTNGHKHKLAFNATTPIPDSQKKISGRFSLRVGKKKLRFKGSLHRKNTKSDNQNPLSPYTNNSDSTFESDSTSFEDPTGTDSSLNRNASCDDQFADAQSKSKPSDIPNTIERAVSRSSVGSESERSNEEKKKFFNHFKSFNPDLKWLPFNHDKRNPVECSLCSSNSTARIENINKNLEKALLHVSKSKEDATNQFDSVNKKLLNMKVEADVRFATEFTMLIIIIAQVIPLLWEAKVAVISLALSYWSKRMYQMRTYFLPAETNSTATTTDVPVTEIAAEKEERKQVVDNRGMKFNFLQGAGISFKGVYDVLEENQKERFQLFRNEFKLKLDKCNQLNRNEPFEMPDNFNMLRYLQADKYDVKLATDRLVSTVCWRQANAIDKLPDHPPPEIATYRMYRSCVVIGRNKDHQPIHVERIGKFFGSPDVPKALSIAQWLRCYSYEMAELFKQFRQASIDSGTVIHKRVYIGDLKGVRFSAIKKLNFMTTLKNEVEVHFPEIAGPIILINAPSFLARIWSMVSKALDPAVVEKIKIFPGIPTEFFIERFGREQIPIEYGGTNPIEF</sequence>
<dbReference type="Gene3D" id="3.40.525.10">
    <property type="entry name" value="CRAL-TRIO lipid binding domain"/>
    <property type="match status" value="1"/>
</dbReference>
<dbReference type="GO" id="GO:0005737">
    <property type="term" value="C:cytoplasm"/>
    <property type="evidence" value="ECO:0007669"/>
    <property type="project" value="TreeGrafter"/>
</dbReference>
<dbReference type="PANTHER" id="PTHR23324:SF83">
    <property type="entry name" value="SEC14-LIKE PROTEIN 2"/>
    <property type="match status" value="1"/>
</dbReference>
<proteinExistence type="predicted"/>
<feature type="compositionally biased region" description="Polar residues" evidence="2">
    <location>
        <begin position="53"/>
        <end position="63"/>
    </location>
</feature>
<dbReference type="PROSITE" id="PS50191">
    <property type="entry name" value="CRAL_TRIO"/>
    <property type="match status" value="1"/>
</dbReference>
<dbReference type="PANTHER" id="PTHR23324">
    <property type="entry name" value="SEC14 RELATED PROTEIN"/>
    <property type="match status" value="1"/>
</dbReference>
<feature type="compositionally biased region" description="Basic residues" evidence="2">
    <location>
        <begin position="94"/>
        <end position="109"/>
    </location>
</feature>
<reference evidence="4" key="1">
    <citation type="submission" date="2021-01" db="EMBL/GenBank/DDBJ databases">
        <authorList>
            <person name="Corre E."/>
            <person name="Pelletier E."/>
            <person name="Niang G."/>
            <person name="Scheremetjew M."/>
            <person name="Finn R."/>
            <person name="Kale V."/>
            <person name="Holt S."/>
            <person name="Cochrane G."/>
            <person name="Meng A."/>
            <person name="Brown T."/>
            <person name="Cohen L."/>
        </authorList>
    </citation>
    <scope>NUCLEOTIDE SEQUENCE</scope>
    <source>
        <strain evidence="4">GSBS06</strain>
    </source>
</reference>
<keyword evidence="1" id="KW-0175">Coiled coil</keyword>
<gene>
    <name evidence="4" type="ORF">ASTO00021_LOCUS4979</name>
</gene>
<dbReference type="EMBL" id="HBIN01006805">
    <property type="protein sequence ID" value="CAE0434683.1"/>
    <property type="molecule type" value="Transcribed_RNA"/>
</dbReference>
<dbReference type="InterPro" id="IPR036273">
    <property type="entry name" value="CRAL/TRIO_N_dom_sf"/>
</dbReference>
<evidence type="ECO:0000259" key="3">
    <source>
        <dbReference type="PROSITE" id="PS50191"/>
    </source>
</evidence>
<accession>A0A7S3LMA7</accession>
<dbReference type="SMART" id="SM00516">
    <property type="entry name" value="SEC14"/>
    <property type="match status" value="1"/>
</dbReference>
<feature type="compositionally biased region" description="Low complexity" evidence="2">
    <location>
        <begin position="173"/>
        <end position="183"/>
    </location>
</feature>
<dbReference type="SUPFAM" id="SSF46938">
    <property type="entry name" value="CRAL/TRIO N-terminal domain"/>
    <property type="match status" value="1"/>
</dbReference>
<evidence type="ECO:0000256" key="1">
    <source>
        <dbReference type="SAM" id="Coils"/>
    </source>
</evidence>
<dbReference type="InterPro" id="IPR001251">
    <property type="entry name" value="CRAL-TRIO_dom"/>
</dbReference>
<dbReference type="CDD" id="cd00170">
    <property type="entry name" value="SEC14"/>
    <property type="match status" value="1"/>
</dbReference>
<feature type="coiled-coil region" evidence="1">
    <location>
        <begin position="232"/>
        <end position="270"/>
    </location>
</feature>
<dbReference type="InterPro" id="IPR051064">
    <property type="entry name" value="SEC14/CRAL-TRIO_domain"/>
</dbReference>
<feature type="compositionally biased region" description="Basic and acidic residues" evidence="2">
    <location>
        <begin position="27"/>
        <end position="40"/>
    </location>
</feature>
<dbReference type="SUPFAM" id="SSF52087">
    <property type="entry name" value="CRAL/TRIO domain"/>
    <property type="match status" value="1"/>
</dbReference>
<evidence type="ECO:0000256" key="2">
    <source>
        <dbReference type="SAM" id="MobiDB-lite"/>
    </source>
</evidence>
<feature type="compositionally biased region" description="Polar residues" evidence="2">
    <location>
        <begin position="112"/>
        <end position="121"/>
    </location>
</feature>
<feature type="compositionally biased region" description="Polar residues" evidence="2">
    <location>
        <begin position="1"/>
        <end position="11"/>
    </location>
</feature>
<dbReference type="AlphaFoldDB" id="A0A7S3LMA7"/>
<dbReference type="InterPro" id="IPR036865">
    <property type="entry name" value="CRAL-TRIO_dom_sf"/>
</dbReference>
<dbReference type="Pfam" id="PF00650">
    <property type="entry name" value="CRAL_TRIO"/>
    <property type="match status" value="1"/>
</dbReference>
<feature type="compositionally biased region" description="Polar residues" evidence="2">
    <location>
        <begin position="141"/>
        <end position="163"/>
    </location>
</feature>
<feature type="domain" description="CRAL-TRIO" evidence="3">
    <location>
        <begin position="452"/>
        <end position="624"/>
    </location>
</feature>
<feature type="compositionally biased region" description="Low complexity" evidence="2">
    <location>
        <begin position="122"/>
        <end position="138"/>
    </location>
</feature>
<protein>
    <recommendedName>
        <fullName evidence="3">CRAL-TRIO domain-containing protein</fullName>
    </recommendedName>
</protein>
<organism evidence="4">
    <name type="scientific">Aplanochytrium stocchinoi</name>
    <dbReference type="NCBI Taxonomy" id="215587"/>
    <lineage>
        <taxon>Eukaryota</taxon>
        <taxon>Sar</taxon>
        <taxon>Stramenopiles</taxon>
        <taxon>Bigyra</taxon>
        <taxon>Labyrinthulomycetes</taxon>
        <taxon>Thraustochytrida</taxon>
        <taxon>Thraustochytriidae</taxon>
        <taxon>Aplanochytrium</taxon>
    </lineage>
</organism>